<evidence type="ECO:0000256" key="3">
    <source>
        <dbReference type="ARBA" id="ARBA00023242"/>
    </source>
</evidence>
<dbReference type="SMART" id="SM00066">
    <property type="entry name" value="GAL4"/>
    <property type="match status" value="1"/>
</dbReference>
<dbReference type="GO" id="GO:0000981">
    <property type="term" value="F:DNA-binding transcription factor activity, RNA polymerase II-specific"/>
    <property type="evidence" value="ECO:0007669"/>
    <property type="project" value="InterPro"/>
</dbReference>
<dbReference type="CDD" id="cd00067">
    <property type="entry name" value="GAL4"/>
    <property type="match status" value="1"/>
</dbReference>
<dbReference type="InterPro" id="IPR036864">
    <property type="entry name" value="Zn2-C6_fun-type_DNA-bd_sf"/>
</dbReference>
<accession>A0A9P4N995</accession>
<comment type="caution">
    <text evidence="6">The sequence shown here is derived from an EMBL/GenBank/DDBJ whole genome shotgun (WGS) entry which is preliminary data.</text>
</comment>
<dbReference type="GO" id="GO:0006351">
    <property type="term" value="P:DNA-templated transcription"/>
    <property type="evidence" value="ECO:0007669"/>
    <property type="project" value="InterPro"/>
</dbReference>
<comment type="subcellular location">
    <subcellularLocation>
        <location evidence="1">Nucleus</location>
    </subcellularLocation>
</comment>
<evidence type="ECO:0000313" key="6">
    <source>
        <dbReference type="EMBL" id="KAF2268871.1"/>
    </source>
</evidence>
<evidence type="ECO:0000256" key="1">
    <source>
        <dbReference type="ARBA" id="ARBA00004123"/>
    </source>
</evidence>
<dbReference type="AlphaFoldDB" id="A0A9P4N995"/>
<dbReference type="GO" id="GO:0003677">
    <property type="term" value="F:DNA binding"/>
    <property type="evidence" value="ECO:0007669"/>
    <property type="project" value="InterPro"/>
</dbReference>
<dbReference type="Pfam" id="PF00172">
    <property type="entry name" value="Zn_clus"/>
    <property type="match status" value="1"/>
</dbReference>
<keyword evidence="2" id="KW-0479">Metal-binding</keyword>
<evidence type="ECO:0000259" key="5">
    <source>
        <dbReference type="PROSITE" id="PS50048"/>
    </source>
</evidence>
<dbReference type="SMART" id="SM00906">
    <property type="entry name" value="Fungal_trans"/>
    <property type="match status" value="1"/>
</dbReference>
<dbReference type="GO" id="GO:0005634">
    <property type="term" value="C:nucleus"/>
    <property type="evidence" value="ECO:0007669"/>
    <property type="project" value="UniProtKB-SubCell"/>
</dbReference>
<evidence type="ECO:0000256" key="2">
    <source>
        <dbReference type="ARBA" id="ARBA00022723"/>
    </source>
</evidence>
<dbReference type="OrthoDB" id="2269373at2759"/>
<dbReference type="PANTHER" id="PTHR31001:SF45">
    <property type="entry name" value="ZN(II)2CYS6 TRANSCRIPTION FACTOR (EUROFUNG)"/>
    <property type="match status" value="1"/>
</dbReference>
<dbReference type="PROSITE" id="PS50048">
    <property type="entry name" value="ZN2_CY6_FUNGAL_2"/>
    <property type="match status" value="1"/>
</dbReference>
<evidence type="ECO:0000256" key="4">
    <source>
        <dbReference type="SAM" id="MobiDB-lite"/>
    </source>
</evidence>
<dbReference type="SUPFAM" id="SSF57701">
    <property type="entry name" value="Zn2/Cys6 DNA-binding domain"/>
    <property type="match status" value="1"/>
</dbReference>
<reference evidence="7" key="1">
    <citation type="journal article" date="2020" name="Stud. Mycol.">
        <title>101 Dothideomycetes genomes: A test case for predicting lifestyles and emergence of pathogens.</title>
        <authorList>
            <person name="Haridas S."/>
            <person name="Albert R."/>
            <person name="Binder M."/>
            <person name="Bloem J."/>
            <person name="LaButti K."/>
            <person name="Salamov A."/>
            <person name="Andreopoulos B."/>
            <person name="Baker S."/>
            <person name="Barry K."/>
            <person name="Bills G."/>
            <person name="Bluhm B."/>
            <person name="Cannon C."/>
            <person name="Castanera R."/>
            <person name="Culley D."/>
            <person name="Daum C."/>
            <person name="Ezra D."/>
            <person name="Gonzalez J."/>
            <person name="Henrissat B."/>
            <person name="Kuo A."/>
            <person name="Liang C."/>
            <person name="Lipzen A."/>
            <person name="Lutzoni F."/>
            <person name="Magnuson J."/>
            <person name="Mondo S."/>
            <person name="Nolan M."/>
            <person name="Ohm R."/>
            <person name="Pangilinan J."/>
            <person name="Park H.-J."/>
            <person name="Ramirez L."/>
            <person name="Alfaro M."/>
            <person name="Sun H."/>
            <person name="Tritt A."/>
            <person name="Yoshinaga Y."/>
            <person name="Zwiers L.-H."/>
            <person name="Turgeon B."/>
            <person name="Goodwin S."/>
            <person name="Spatafora J."/>
            <person name="Crous P."/>
            <person name="Grigoriev I."/>
        </authorList>
    </citation>
    <scope>NUCLEOTIDE SEQUENCE [LARGE SCALE GENOMIC DNA]</scope>
    <source>
        <strain evidence="7">CBS 304.66</strain>
    </source>
</reference>
<keyword evidence="3" id="KW-0539">Nucleus</keyword>
<dbReference type="EMBL" id="ML986585">
    <property type="protein sequence ID" value="KAF2268871.1"/>
    <property type="molecule type" value="Genomic_DNA"/>
</dbReference>
<organism evidence="6 7">
    <name type="scientific">Lojkania enalia</name>
    <dbReference type="NCBI Taxonomy" id="147567"/>
    <lineage>
        <taxon>Eukaryota</taxon>
        <taxon>Fungi</taxon>
        <taxon>Dikarya</taxon>
        <taxon>Ascomycota</taxon>
        <taxon>Pezizomycotina</taxon>
        <taxon>Dothideomycetes</taxon>
        <taxon>Pleosporomycetidae</taxon>
        <taxon>Pleosporales</taxon>
        <taxon>Pleosporales incertae sedis</taxon>
        <taxon>Lojkania</taxon>
    </lineage>
</organism>
<gene>
    <name evidence="6" type="ORF">CC78DRAFT_510117</name>
</gene>
<dbReference type="InterPro" id="IPR007219">
    <property type="entry name" value="XnlR_reg_dom"/>
</dbReference>
<feature type="compositionally biased region" description="Low complexity" evidence="4">
    <location>
        <begin position="106"/>
        <end position="117"/>
    </location>
</feature>
<dbReference type="Proteomes" id="UP000800093">
    <property type="component" value="Unassembled WGS sequence"/>
</dbReference>
<dbReference type="Pfam" id="PF04082">
    <property type="entry name" value="Fungal_trans"/>
    <property type="match status" value="1"/>
</dbReference>
<evidence type="ECO:0000313" key="7">
    <source>
        <dbReference type="Proteomes" id="UP000800093"/>
    </source>
</evidence>
<protein>
    <recommendedName>
        <fullName evidence="5">Zn(2)-C6 fungal-type domain-containing protein</fullName>
    </recommendedName>
</protein>
<feature type="region of interest" description="Disordered" evidence="4">
    <location>
        <begin position="84"/>
        <end position="117"/>
    </location>
</feature>
<dbReference type="InterPro" id="IPR050613">
    <property type="entry name" value="Sec_Metabolite_Reg"/>
</dbReference>
<feature type="domain" description="Zn(2)-C6 fungal-type" evidence="5">
    <location>
        <begin position="15"/>
        <end position="43"/>
    </location>
</feature>
<name>A0A9P4N995_9PLEO</name>
<dbReference type="CDD" id="cd12148">
    <property type="entry name" value="fungal_TF_MHR"/>
    <property type="match status" value="1"/>
</dbReference>
<dbReference type="InterPro" id="IPR001138">
    <property type="entry name" value="Zn2Cys6_DnaBD"/>
</dbReference>
<feature type="compositionally biased region" description="Polar residues" evidence="4">
    <location>
        <begin position="84"/>
        <end position="105"/>
    </location>
</feature>
<proteinExistence type="predicted"/>
<dbReference type="Gene3D" id="4.10.240.10">
    <property type="entry name" value="Zn(2)-C6 fungal-type DNA-binding domain"/>
    <property type="match status" value="1"/>
</dbReference>
<dbReference type="PANTHER" id="PTHR31001">
    <property type="entry name" value="UNCHARACTERIZED TRANSCRIPTIONAL REGULATORY PROTEIN"/>
    <property type="match status" value="1"/>
</dbReference>
<sequence length="687" mass="77874">MSTPSQASKPQRVLACVSCQQRKVKCDRKFPCVHCIKSRTQCVPATLAPRRRRRVFPEQDELLDRLRRYEELLRQNNIDFEPYSNSIASNKQPLSAESNYDSDNQPPVSTPSTAASSEQVYEAKNIWRTMGEFRDAEHDDNPLHDSLHEGVKRAWDSLIDNDDHLLFDSRKASIDLSKLHPSPVQIFRLWQIYLDNVNPLLKVTHTSSLQAQIIEAASNLAKIKPSLEALIFSIYSMSILSLEEDDCQAIFSTPKEHLLKDYQLGCRQALSNCGFLRSDNRESLTALFLYLVSVRSCTVPQSLSSMLGVAIRIAQRIGIHNEGILSRYSIFEAEMRRRLWWALILFDSRIGEMADYKATTLAPTWDCKVPLNVNDSDLWPEMKEPPVIQAKFSDALFVVVRSELGSFIRHAPFYLDFTIPALRPIAKSGDLNVFETAIEDKYLRHCSPENPLHVMTLWNSRSYFARCRLMEHHSRYSDPSIELSDSARDAAIGHAISMLENDTRIKSSPLTKSFLWIANLYFPLFAYIHIAQELGQRPTCVPAEAAWRSMSENYKASFPPRYKGTGPFFAVFAKLILHAWAAREGAFQQVGQACTMPSIVQSIINIVGQTQKYVDPEMSQEVTGLTKTVVDFEMSTPISFGGHSLLYGMQGEFNYGISIGGNNSHMPIQTAIGFDMDQLDWGAMNWD</sequence>
<keyword evidence="7" id="KW-1185">Reference proteome</keyword>
<dbReference type="GO" id="GO:0008270">
    <property type="term" value="F:zinc ion binding"/>
    <property type="evidence" value="ECO:0007669"/>
    <property type="project" value="InterPro"/>
</dbReference>